<name>A0ABV8IQR1_9ACTN</name>
<dbReference type="EMBL" id="JBHSBL010000015">
    <property type="protein sequence ID" value="MFC4066289.1"/>
    <property type="molecule type" value="Genomic_DNA"/>
</dbReference>
<proteinExistence type="predicted"/>
<dbReference type="Pfam" id="PF13563">
    <property type="entry name" value="2_5_RNA_ligase2"/>
    <property type="match status" value="1"/>
</dbReference>
<accession>A0ABV8IQR1</accession>
<reference evidence="2" key="1">
    <citation type="journal article" date="2019" name="Int. J. Syst. Evol. Microbiol.">
        <title>The Global Catalogue of Microorganisms (GCM) 10K type strain sequencing project: providing services to taxonomists for standard genome sequencing and annotation.</title>
        <authorList>
            <consortium name="The Broad Institute Genomics Platform"/>
            <consortium name="The Broad Institute Genome Sequencing Center for Infectious Disease"/>
            <person name="Wu L."/>
            <person name="Ma J."/>
        </authorList>
    </citation>
    <scope>NUCLEOTIDE SEQUENCE [LARGE SCALE GENOMIC DNA]</scope>
    <source>
        <strain evidence="2">TBRC 5832</strain>
    </source>
</reference>
<dbReference type="RefSeq" id="WP_378067258.1">
    <property type="nucleotide sequence ID" value="NZ_JBHSBL010000015.1"/>
</dbReference>
<keyword evidence="1" id="KW-0436">Ligase</keyword>
<protein>
    <submittedName>
        <fullName evidence="1">2'-5' RNA ligase family protein</fullName>
    </submittedName>
</protein>
<dbReference type="Proteomes" id="UP001595867">
    <property type="component" value="Unassembled WGS sequence"/>
</dbReference>
<dbReference type="InterPro" id="IPR009097">
    <property type="entry name" value="Cyclic_Pdiesterase"/>
</dbReference>
<dbReference type="SUPFAM" id="SSF55144">
    <property type="entry name" value="LigT-like"/>
    <property type="match status" value="1"/>
</dbReference>
<organism evidence="1 2">
    <name type="scientific">Actinoplanes subglobosus</name>
    <dbReference type="NCBI Taxonomy" id="1547892"/>
    <lineage>
        <taxon>Bacteria</taxon>
        <taxon>Bacillati</taxon>
        <taxon>Actinomycetota</taxon>
        <taxon>Actinomycetes</taxon>
        <taxon>Micromonosporales</taxon>
        <taxon>Micromonosporaceae</taxon>
        <taxon>Actinoplanes</taxon>
    </lineage>
</organism>
<evidence type="ECO:0000313" key="2">
    <source>
        <dbReference type="Proteomes" id="UP001595867"/>
    </source>
</evidence>
<sequence>MELVLDDTLDRAVRELWKILRVAGLRSLDNHRHPSNRPHITLAVAASLESLPVLRLPVPVRLGPACMLGRALARSADSPELRDLHAEVWTSLDATNPLHAPEVWAPHVSLALNLPDDQRADALALLAGIPDSFGEAVAIRSYDTVTRTVTDYGDLPAVRGRGRPATATQMP</sequence>
<evidence type="ECO:0000313" key="1">
    <source>
        <dbReference type="EMBL" id="MFC4066289.1"/>
    </source>
</evidence>
<dbReference type="GO" id="GO:0016874">
    <property type="term" value="F:ligase activity"/>
    <property type="evidence" value="ECO:0007669"/>
    <property type="project" value="UniProtKB-KW"/>
</dbReference>
<gene>
    <name evidence="1" type="ORF">ACFO0C_15250</name>
</gene>
<comment type="caution">
    <text evidence="1">The sequence shown here is derived from an EMBL/GenBank/DDBJ whole genome shotgun (WGS) entry which is preliminary data.</text>
</comment>
<keyword evidence="2" id="KW-1185">Reference proteome</keyword>